<organism evidence="2 3">
    <name type="scientific">Desulfomonile tiedjei (strain ATCC 49306 / DSM 6799 / DCB-1)</name>
    <dbReference type="NCBI Taxonomy" id="706587"/>
    <lineage>
        <taxon>Bacteria</taxon>
        <taxon>Pseudomonadati</taxon>
        <taxon>Thermodesulfobacteriota</taxon>
        <taxon>Desulfomonilia</taxon>
        <taxon>Desulfomonilales</taxon>
        <taxon>Desulfomonilaceae</taxon>
        <taxon>Desulfomonile</taxon>
    </lineage>
</organism>
<dbReference type="RefSeq" id="WP_014810678.1">
    <property type="nucleotide sequence ID" value="NC_018025.1"/>
</dbReference>
<dbReference type="EMBL" id="CP003360">
    <property type="protein sequence ID" value="AFM25540.1"/>
    <property type="molecule type" value="Genomic_DNA"/>
</dbReference>
<dbReference type="KEGG" id="dti:Desti_2871"/>
<feature type="signal peptide" evidence="1">
    <location>
        <begin position="1"/>
        <end position="24"/>
    </location>
</feature>
<reference evidence="3" key="1">
    <citation type="submission" date="2012-06" db="EMBL/GenBank/DDBJ databases">
        <title>Complete sequence of chromosome of Desulfomonile tiedjei DSM 6799.</title>
        <authorList>
            <person name="Lucas S."/>
            <person name="Copeland A."/>
            <person name="Lapidus A."/>
            <person name="Glavina del Rio T."/>
            <person name="Dalin E."/>
            <person name="Tice H."/>
            <person name="Bruce D."/>
            <person name="Goodwin L."/>
            <person name="Pitluck S."/>
            <person name="Peters L."/>
            <person name="Ovchinnikova G."/>
            <person name="Zeytun A."/>
            <person name="Lu M."/>
            <person name="Kyrpides N."/>
            <person name="Mavromatis K."/>
            <person name="Ivanova N."/>
            <person name="Brettin T."/>
            <person name="Detter J.C."/>
            <person name="Han C."/>
            <person name="Larimer F."/>
            <person name="Land M."/>
            <person name="Hauser L."/>
            <person name="Markowitz V."/>
            <person name="Cheng J.-F."/>
            <person name="Hugenholtz P."/>
            <person name="Woyke T."/>
            <person name="Wu D."/>
            <person name="Spring S."/>
            <person name="Schroeder M."/>
            <person name="Brambilla E."/>
            <person name="Klenk H.-P."/>
            <person name="Eisen J.A."/>
        </authorList>
    </citation>
    <scope>NUCLEOTIDE SEQUENCE [LARGE SCALE GENOMIC DNA]</scope>
    <source>
        <strain evidence="3">ATCC 49306 / DSM 6799 / DCB-1</strain>
    </source>
</reference>
<keyword evidence="1" id="KW-0732">Signal</keyword>
<feature type="chain" id="PRO_5003687036" evidence="1">
    <location>
        <begin position="25"/>
        <end position="280"/>
    </location>
</feature>
<gene>
    <name evidence="2" type="ordered locus">Desti_2871</name>
</gene>
<evidence type="ECO:0000313" key="3">
    <source>
        <dbReference type="Proteomes" id="UP000006055"/>
    </source>
</evidence>
<proteinExistence type="predicted"/>
<accession>I4C7J9</accession>
<dbReference type="HOGENOM" id="CLU_993003_0_0_7"/>
<evidence type="ECO:0000313" key="2">
    <source>
        <dbReference type="EMBL" id="AFM25540.1"/>
    </source>
</evidence>
<keyword evidence="3" id="KW-1185">Reference proteome</keyword>
<name>I4C7J9_DESTA</name>
<protein>
    <submittedName>
        <fullName evidence="2">Uncharacterized protein</fullName>
    </submittedName>
</protein>
<sequence length="280" mass="31275">MNRIRAVLVLLACVLFYTGSSANAQVSTGISSPLGYVSSYMPFMGPNASKSSDSIFPFSAFGFSPNFRGELRGTVFLENLQNGTFRNSTTGTSFDFVKDLGFQKDGILLESMARTQLSRYALRAYYRTYLRDPNGKQAKLNWPEWRVGADFDLIDYCGLRLGLDVDTTWKQPTFGYSPASGTAEFIALPRPVTMGAHLSYNPSDFENITPVVDLRYRMPAIQGSSVTEFEAAAGLKTPRSSRGTSGLMVGWRYTTFEHDTGNRRLDFSWSAFYLQYVGFY</sequence>
<evidence type="ECO:0000256" key="1">
    <source>
        <dbReference type="SAM" id="SignalP"/>
    </source>
</evidence>
<dbReference type="Proteomes" id="UP000006055">
    <property type="component" value="Chromosome"/>
</dbReference>
<dbReference type="AlphaFoldDB" id="I4C7J9"/>